<dbReference type="OrthoDB" id="10267058at2759"/>
<evidence type="ECO:0000256" key="1">
    <source>
        <dbReference type="ARBA" id="ARBA00001968"/>
    </source>
</evidence>
<dbReference type="Proteomes" id="UP000504633">
    <property type="component" value="Unplaced"/>
</dbReference>
<dbReference type="PANTHER" id="PTHR43213:SF5">
    <property type="entry name" value="BIFUNCTIONAL DTTP_UTP PYROPHOSPHATASE_METHYLTRANSFERASE PROTEIN-RELATED"/>
    <property type="match status" value="1"/>
</dbReference>
<dbReference type="GO" id="GO:0047429">
    <property type="term" value="F:nucleoside triphosphate diphosphatase activity"/>
    <property type="evidence" value="ECO:0007669"/>
    <property type="project" value="InterPro"/>
</dbReference>
<dbReference type="HAMAP" id="MF_00528">
    <property type="entry name" value="Maf"/>
    <property type="match status" value="1"/>
</dbReference>
<dbReference type="InterPro" id="IPR003697">
    <property type="entry name" value="Maf-like"/>
</dbReference>
<name>A0A6J1M008_DROHY</name>
<dbReference type="NCBIfam" id="TIGR00172">
    <property type="entry name" value="maf"/>
    <property type="match status" value="1"/>
</dbReference>
<keyword evidence="2" id="KW-0378">Hydrolase</keyword>
<comment type="cofactor">
    <cofactor evidence="1">
        <name>a divalent metal cation</name>
        <dbReference type="ChEBI" id="CHEBI:60240"/>
    </cofactor>
</comment>
<protein>
    <submittedName>
        <fullName evidence="4">Uncharacterized protein LOC111600385</fullName>
    </submittedName>
</protein>
<dbReference type="PANTHER" id="PTHR43213">
    <property type="entry name" value="BIFUNCTIONAL DTTP/UTP PYROPHOSPHATASE/METHYLTRANSFERASE PROTEIN-RELATED"/>
    <property type="match status" value="1"/>
</dbReference>
<accession>A0A6J1M008</accession>
<dbReference type="PIRSF" id="PIRSF006305">
    <property type="entry name" value="Maf"/>
    <property type="match status" value="1"/>
</dbReference>
<keyword evidence="3" id="KW-1185">Reference proteome</keyword>
<dbReference type="CDD" id="cd00555">
    <property type="entry name" value="Maf"/>
    <property type="match status" value="1"/>
</dbReference>
<organism evidence="3 4">
    <name type="scientific">Drosophila hydei</name>
    <name type="common">Fruit fly</name>
    <dbReference type="NCBI Taxonomy" id="7224"/>
    <lineage>
        <taxon>Eukaryota</taxon>
        <taxon>Metazoa</taxon>
        <taxon>Ecdysozoa</taxon>
        <taxon>Arthropoda</taxon>
        <taxon>Hexapoda</taxon>
        <taxon>Insecta</taxon>
        <taxon>Pterygota</taxon>
        <taxon>Neoptera</taxon>
        <taxon>Endopterygota</taxon>
        <taxon>Diptera</taxon>
        <taxon>Brachycera</taxon>
        <taxon>Muscomorpha</taxon>
        <taxon>Ephydroidea</taxon>
        <taxon>Drosophilidae</taxon>
        <taxon>Drosophila</taxon>
    </lineage>
</organism>
<reference evidence="4" key="1">
    <citation type="submission" date="2025-08" db="UniProtKB">
        <authorList>
            <consortium name="RefSeq"/>
        </authorList>
    </citation>
    <scope>IDENTIFICATION</scope>
    <source>
        <strain evidence="4">15085-1641.00</strain>
        <tissue evidence="4">Whole body</tissue>
    </source>
</reference>
<gene>
    <name evidence="4" type="primary">LOC111600385</name>
</gene>
<dbReference type="GeneID" id="111600385"/>
<evidence type="ECO:0000256" key="2">
    <source>
        <dbReference type="ARBA" id="ARBA00022801"/>
    </source>
</evidence>
<dbReference type="AlphaFoldDB" id="A0A6J1M008"/>
<dbReference type="InterPro" id="IPR029001">
    <property type="entry name" value="ITPase-like_fam"/>
</dbReference>
<dbReference type="Pfam" id="PF02545">
    <property type="entry name" value="Maf"/>
    <property type="match status" value="1"/>
</dbReference>
<dbReference type="Gene3D" id="3.90.950.10">
    <property type="match status" value="1"/>
</dbReference>
<dbReference type="RefSeq" id="XP_023172230.2">
    <property type="nucleotide sequence ID" value="XM_023316462.2"/>
</dbReference>
<evidence type="ECO:0000313" key="4">
    <source>
        <dbReference type="RefSeq" id="XP_023172230.2"/>
    </source>
</evidence>
<dbReference type="SUPFAM" id="SSF52972">
    <property type="entry name" value="ITPase-like"/>
    <property type="match status" value="1"/>
</dbReference>
<sequence length="209" mass="23075">MLAPIKHLLNNYRIVLASGSPRRQELVQMLGLSAELCPSTFEENLNRTDFKDFSDYIEATALGKAEEVFQRLSRVGHGDGRQLIVIAADTMVTFGKEVFGKPKDADDAVRMLTKLSGACNRVFTGVVLKHSNAVRQFTDTADVYFGQLTEEQIQSYVDSGDPLDKAGAYGVQGPGGALIHRIDGDFYCVMGLPLHRLCCELNKLFLEDL</sequence>
<evidence type="ECO:0000313" key="3">
    <source>
        <dbReference type="Proteomes" id="UP000504633"/>
    </source>
</evidence>
<dbReference type="OMA" id="VIGCDSV"/>
<proteinExistence type="inferred from homology"/>
<dbReference type="KEGG" id="dhe:111600385"/>